<reference evidence="1" key="1">
    <citation type="journal article" date="2018" name="Virology">
        <title>A giant virus infecting green algae encodes key fermentation genes.</title>
        <authorList>
            <person name="Schvarcz C.R."/>
            <person name="Steward G.F."/>
        </authorList>
    </citation>
    <scope>NUCLEOTIDE SEQUENCE [LARGE SCALE GENOMIC DNA]</scope>
</reference>
<protein>
    <submittedName>
        <fullName evidence="1">Uncharacterized protein</fullName>
    </submittedName>
</protein>
<keyword evidence="2" id="KW-1185">Reference proteome</keyword>
<evidence type="ECO:0000313" key="1">
    <source>
        <dbReference type="EMBL" id="AUF82670.1"/>
    </source>
</evidence>
<name>A0A2P0VP80_9VIRU</name>
<sequence>MILILSVRSDAHYCNRAYLNATGYSTELTVNECDADVLARIVREIGNNRCRYEFGNDNWRFLKSTNSWKLETDPCRVEFIELYCLFENCSVLPCPRGSILQGTLEEQETTCRWKNRDCVFGRLGFDSYCCDRKDHL</sequence>
<proteinExistence type="predicted"/>
<dbReference type="Proteomes" id="UP000244773">
    <property type="component" value="Segment"/>
</dbReference>
<organism evidence="1">
    <name type="scientific">Tetraselmis virus 1</name>
    <dbReference type="NCBI Taxonomy" id="2060617"/>
    <lineage>
        <taxon>Viruses</taxon>
        <taxon>Varidnaviria</taxon>
        <taxon>Bamfordvirae</taxon>
        <taxon>Nucleocytoviricota</taxon>
        <taxon>Megaviricetes</taxon>
        <taxon>Imitervirales</taxon>
        <taxon>Allomimiviridae</taxon>
        <taxon>Oceanusvirus</taxon>
        <taxon>Oceanusvirus kaneohense</taxon>
    </lineage>
</organism>
<gene>
    <name evidence="1" type="ORF">TetV_588</name>
</gene>
<evidence type="ECO:0000313" key="2">
    <source>
        <dbReference type="Proteomes" id="UP000244773"/>
    </source>
</evidence>
<dbReference type="EMBL" id="KY322437">
    <property type="protein sequence ID" value="AUF82670.1"/>
    <property type="molecule type" value="Genomic_DNA"/>
</dbReference>
<accession>A0A2P0VP80</accession>